<keyword evidence="2" id="KW-1185">Reference proteome</keyword>
<sequence>MSIPSQNNTGINSSAQYMHNNGPQESNHAPRNNGSVVSGGTHNGPSNNTSSSQTANATGVTTGPVYAPLVINAAFNFFGGSHATFAGFPTSGPMPAQPTPAQPTPQQPTSTQQPTSAPPAVQVTPTQAGPTHAPDSNNHAAPNTDNANQNANQNA</sequence>
<proteinExistence type="predicted"/>
<evidence type="ECO:0000313" key="1">
    <source>
        <dbReference type="EMBL" id="TFK60367.1"/>
    </source>
</evidence>
<protein>
    <submittedName>
        <fullName evidence="1">Uncharacterized protein</fullName>
    </submittedName>
</protein>
<reference evidence="1 2" key="1">
    <citation type="journal article" date="2019" name="Nat. Ecol. Evol.">
        <title>Megaphylogeny resolves global patterns of mushroom evolution.</title>
        <authorList>
            <person name="Varga T."/>
            <person name="Krizsan K."/>
            <person name="Foldi C."/>
            <person name="Dima B."/>
            <person name="Sanchez-Garcia M."/>
            <person name="Sanchez-Ramirez S."/>
            <person name="Szollosi G.J."/>
            <person name="Szarkandi J.G."/>
            <person name="Papp V."/>
            <person name="Albert L."/>
            <person name="Andreopoulos W."/>
            <person name="Angelini C."/>
            <person name="Antonin V."/>
            <person name="Barry K.W."/>
            <person name="Bougher N.L."/>
            <person name="Buchanan P."/>
            <person name="Buyck B."/>
            <person name="Bense V."/>
            <person name="Catcheside P."/>
            <person name="Chovatia M."/>
            <person name="Cooper J."/>
            <person name="Damon W."/>
            <person name="Desjardin D."/>
            <person name="Finy P."/>
            <person name="Geml J."/>
            <person name="Haridas S."/>
            <person name="Hughes K."/>
            <person name="Justo A."/>
            <person name="Karasinski D."/>
            <person name="Kautmanova I."/>
            <person name="Kiss B."/>
            <person name="Kocsube S."/>
            <person name="Kotiranta H."/>
            <person name="LaButti K.M."/>
            <person name="Lechner B.E."/>
            <person name="Liimatainen K."/>
            <person name="Lipzen A."/>
            <person name="Lukacs Z."/>
            <person name="Mihaltcheva S."/>
            <person name="Morgado L.N."/>
            <person name="Niskanen T."/>
            <person name="Noordeloos M.E."/>
            <person name="Ohm R.A."/>
            <person name="Ortiz-Santana B."/>
            <person name="Ovrebo C."/>
            <person name="Racz N."/>
            <person name="Riley R."/>
            <person name="Savchenko A."/>
            <person name="Shiryaev A."/>
            <person name="Soop K."/>
            <person name="Spirin V."/>
            <person name="Szebenyi C."/>
            <person name="Tomsovsky M."/>
            <person name="Tulloss R.E."/>
            <person name="Uehling J."/>
            <person name="Grigoriev I.V."/>
            <person name="Vagvolgyi C."/>
            <person name="Papp T."/>
            <person name="Martin F.M."/>
            <person name="Miettinen O."/>
            <person name="Hibbett D.S."/>
            <person name="Nagy L.G."/>
        </authorList>
    </citation>
    <scope>NUCLEOTIDE SEQUENCE [LARGE SCALE GENOMIC DNA]</scope>
    <source>
        <strain evidence="1 2">NL-1719</strain>
    </source>
</reference>
<accession>A0ACD3A6B8</accession>
<dbReference type="Proteomes" id="UP000308600">
    <property type="component" value="Unassembled WGS sequence"/>
</dbReference>
<organism evidence="1 2">
    <name type="scientific">Pluteus cervinus</name>
    <dbReference type="NCBI Taxonomy" id="181527"/>
    <lineage>
        <taxon>Eukaryota</taxon>
        <taxon>Fungi</taxon>
        <taxon>Dikarya</taxon>
        <taxon>Basidiomycota</taxon>
        <taxon>Agaricomycotina</taxon>
        <taxon>Agaricomycetes</taxon>
        <taxon>Agaricomycetidae</taxon>
        <taxon>Agaricales</taxon>
        <taxon>Pluteineae</taxon>
        <taxon>Pluteaceae</taxon>
        <taxon>Pluteus</taxon>
    </lineage>
</organism>
<evidence type="ECO:0000313" key="2">
    <source>
        <dbReference type="Proteomes" id="UP000308600"/>
    </source>
</evidence>
<gene>
    <name evidence="1" type="ORF">BDN72DRAFT_905022</name>
</gene>
<name>A0ACD3A6B8_9AGAR</name>
<dbReference type="EMBL" id="ML208786">
    <property type="protein sequence ID" value="TFK60367.1"/>
    <property type="molecule type" value="Genomic_DNA"/>
</dbReference>